<dbReference type="InterPro" id="IPR037141">
    <property type="entry name" value="NDT80_DNA-bd_dom_sf"/>
</dbReference>
<dbReference type="CDD" id="cd10144">
    <property type="entry name" value="Peptidase_S74_CIMCD"/>
    <property type="match status" value="1"/>
</dbReference>
<dbReference type="AlphaFoldDB" id="A0A9C6XCD4"/>
<sequence length="640" mass="70610">MAVLERVPRPAPKYQVVADKGFNFSNADDAFVCQKKNHFQITCHVRLHGDAQFVRAESSIQKILSWQLHFYGVKTEATAQTIKVEQSQSDRSKRAFHPVQVELRPDESVKKTVGRLHFSETTSNNMRKKGKPNPDQRYFYLVVGLHAHCADGNAYPVVAHNSERIIVRASNPGQFESDAELCWQKGSVSDSIYHTGKCGINTDRPEEALTVHGNLRITGHVIQPSDLRAKEAIQECDTRKQLRNVQQIRVVHYRYTDEFARHAGLPSSQNTGVIAQQVESILPEAVTSAGDVVLPNGARLDNFLVVNKERLFMENVGAVKELCKVTDNLETRIDELERMNRRLNLKRLERLDSLKSVSSSVSIRPSRSSKTGSFASFTDGVLCSNKLIQSTIVILVLIIAFCLVAMATLYFLEFQKRNDNYDIPISRQTVIQTQTHPPALSTPRPSKMRYKSGATPYSKKLTTIAPSILKQQKADREGVKAERGDGGRAEKATAAPRPPPPPLPSGPPPPQHQQPPHPPVLGIPPLCDGEQAGCPTYCCQADPPPSAPVVRDADYNAVPTAPAPPPDPHSKATPPPYLATNALSSRPQREVLNNVDEDPGDQDKHAQQPTVTVTLLGANVNHTLGPGANPNNSYEVFLSR</sequence>
<feature type="compositionally biased region" description="Pro residues" evidence="8">
    <location>
        <begin position="496"/>
        <end position="522"/>
    </location>
</feature>
<evidence type="ECO:0000256" key="3">
    <source>
        <dbReference type="ARBA" id="ARBA00022989"/>
    </source>
</evidence>
<evidence type="ECO:0000313" key="13">
    <source>
        <dbReference type="RefSeq" id="XP_052132533.1"/>
    </source>
</evidence>
<dbReference type="InterPro" id="IPR030392">
    <property type="entry name" value="S74_ICA"/>
</dbReference>
<keyword evidence="4 6" id="KW-0238">DNA-binding</keyword>
<keyword evidence="7" id="KW-0175">Coiled coil</keyword>
<evidence type="ECO:0000313" key="12">
    <source>
        <dbReference type="Proteomes" id="UP000504606"/>
    </source>
</evidence>
<dbReference type="PANTHER" id="PTHR13029:SF18">
    <property type="entry name" value="MYELIN REGULATORY FACTOR HOMOLOG 1"/>
    <property type="match status" value="1"/>
</dbReference>
<dbReference type="PROSITE" id="PS51688">
    <property type="entry name" value="ICA"/>
    <property type="match status" value="1"/>
</dbReference>
<dbReference type="InterPro" id="IPR008967">
    <property type="entry name" value="p53-like_TF_DNA-bd_sf"/>
</dbReference>
<feature type="domain" description="NDT80" evidence="10">
    <location>
        <begin position="1"/>
        <end position="179"/>
    </location>
</feature>
<feature type="non-terminal residue" evidence="13">
    <location>
        <position position="640"/>
    </location>
</feature>
<dbReference type="GO" id="GO:0005634">
    <property type="term" value="C:nucleus"/>
    <property type="evidence" value="ECO:0007669"/>
    <property type="project" value="TreeGrafter"/>
</dbReference>
<dbReference type="PROSITE" id="PS51517">
    <property type="entry name" value="NDT80"/>
    <property type="match status" value="1"/>
</dbReference>
<proteinExistence type="predicted"/>
<evidence type="ECO:0000259" key="11">
    <source>
        <dbReference type="PROSITE" id="PS51688"/>
    </source>
</evidence>
<feature type="region of interest" description="Disordered" evidence="8">
    <location>
        <begin position="549"/>
        <end position="610"/>
    </location>
</feature>
<evidence type="ECO:0000256" key="8">
    <source>
        <dbReference type="SAM" id="MobiDB-lite"/>
    </source>
</evidence>
<dbReference type="Pfam" id="PF05224">
    <property type="entry name" value="NDT80_PhoG"/>
    <property type="match status" value="1"/>
</dbReference>
<keyword evidence="3 9" id="KW-1133">Transmembrane helix</keyword>
<feature type="region of interest" description="Disordered" evidence="8">
    <location>
        <begin position="432"/>
        <end position="524"/>
    </location>
</feature>
<dbReference type="PANTHER" id="PTHR13029">
    <property type="match status" value="1"/>
</dbReference>
<dbReference type="Pfam" id="PF13884">
    <property type="entry name" value="Peptidase_S74"/>
    <property type="match status" value="1"/>
</dbReference>
<organism evidence="12 13">
    <name type="scientific">Frankliniella occidentalis</name>
    <name type="common">Western flower thrips</name>
    <name type="synonym">Euthrips occidentalis</name>
    <dbReference type="NCBI Taxonomy" id="133901"/>
    <lineage>
        <taxon>Eukaryota</taxon>
        <taxon>Metazoa</taxon>
        <taxon>Ecdysozoa</taxon>
        <taxon>Arthropoda</taxon>
        <taxon>Hexapoda</taxon>
        <taxon>Insecta</taxon>
        <taxon>Pterygota</taxon>
        <taxon>Neoptera</taxon>
        <taxon>Paraneoptera</taxon>
        <taxon>Thysanoptera</taxon>
        <taxon>Terebrantia</taxon>
        <taxon>Thripoidea</taxon>
        <taxon>Thripidae</taxon>
        <taxon>Frankliniella</taxon>
    </lineage>
</organism>
<dbReference type="InterPro" id="IPR024061">
    <property type="entry name" value="NDT80_DNA-bd_dom"/>
</dbReference>
<dbReference type="GO" id="GO:0003700">
    <property type="term" value="F:DNA-binding transcription factor activity"/>
    <property type="evidence" value="ECO:0007669"/>
    <property type="project" value="UniProtKB-UniRule"/>
</dbReference>
<dbReference type="SUPFAM" id="SSF49417">
    <property type="entry name" value="p53-like transcription factors"/>
    <property type="match status" value="1"/>
</dbReference>
<keyword evidence="12" id="KW-1185">Reference proteome</keyword>
<comment type="subcellular location">
    <subcellularLocation>
        <location evidence="1">Membrane</location>
        <topology evidence="1">Single-pass membrane protein</topology>
    </subcellularLocation>
</comment>
<evidence type="ECO:0000259" key="10">
    <source>
        <dbReference type="PROSITE" id="PS51517"/>
    </source>
</evidence>
<dbReference type="InterPro" id="IPR051577">
    <property type="entry name" value="MRF-like"/>
</dbReference>
<protein>
    <submittedName>
        <fullName evidence="13">Myelin regulatory factor</fullName>
    </submittedName>
</protein>
<dbReference type="InterPro" id="IPR036388">
    <property type="entry name" value="WH-like_DNA-bd_sf"/>
</dbReference>
<reference evidence="13" key="2">
    <citation type="submission" date="2025-08" db="UniProtKB">
        <authorList>
            <consortium name="RefSeq"/>
        </authorList>
    </citation>
    <scope>IDENTIFICATION</scope>
    <source>
        <tissue evidence="13">Whole organism</tissue>
    </source>
</reference>
<dbReference type="GO" id="GO:0006357">
    <property type="term" value="P:regulation of transcription by RNA polymerase II"/>
    <property type="evidence" value="ECO:0007669"/>
    <property type="project" value="UniProtKB-ARBA"/>
</dbReference>
<evidence type="ECO:0000256" key="6">
    <source>
        <dbReference type="PROSITE-ProRule" id="PRU00850"/>
    </source>
</evidence>
<gene>
    <name evidence="13" type="primary">LOC113209340</name>
</gene>
<evidence type="ECO:0000256" key="9">
    <source>
        <dbReference type="SAM" id="Phobius"/>
    </source>
</evidence>
<evidence type="ECO:0000256" key="1">
    <source>
        <dbReference type="ARBA" id="ARBA00004167"/>
    </source>
</evidence>
<dbReference type="GO" id="GO:0043565">
    <property type="term" value="F:sequence-specific DNA binding"/>
    <property type="evidence" value="ECO:0007669"/>
    <property type="project" value="TreeGrafter"/>
</dbReference>
<keyword evidence="5 9" id="KW-0472">Membrane</keyword>
<evidence type="ECO:0000256" key="7">
    <source>
        <dbReference type="SAM" id="Coils"/>
    </source>
</evidence>
<dbReference type="Gene3D" id="1.10.10.10">
    <property type="entry name" value="Winged helix-like DNA-binding domain superfamily/Winged helix DNA-binding domain"/>
    <property type="match status" value="1"/>
</dbReference>
<feature type="domain" description="Peptidase S74" evidence="11">
    <location>
        <begin position="225"/>
        <end position="333"/>
    </location>
</feature>
<feature type="coiled-coil region" evidence="7">
    <location>
        <begin position="319"/>
        <end position="346"/>
    </location>
</feature>
<dbReference type="GeneID" id="113209340"/>
<dbReference type="Proteomes" id="UP000504606">
    <property type="component" value="Unplaced"/>
</dbReference>
<dbReference type="OrthoDB" id="27041at2759"/>
<reference evidence="13" key="1">
    <citation type="journal article" date="2018" name="Proc. Natl. Acad. Sci. U.S.A.">
        <title>Phylogenomics and the evolution of hemipteroid insects.</title>
        <authorList>
            <person name="Johnson K.P."/>
            <person name="Dietrich C.H."/>
            <person name="Friedrich F."/>
            <person name="Beutel R.G."/>
            <person name="Wipfler B."/>
            <person name="Peters R.S."/>
            <person name="Allen J.M."/>
            <person name="Petersen M."/>
            <person name="Donath A."/>
            <person name="Walden K.K."/>
            <person name="Kozlov A.M."/>
            <person name="Podsiadlowski L."/>
            <person name="Mayer C."/>
            <person name="Meusemann K."/>
            <person name="Vasilikopoulos A."/>
            <person name="Waterhouse R.M."/>
            <person name="Cameron S.L."/>
            <person name="Weirauch C."/>
            <person name="Swanson D.R."/>
            <person name="Percy D.M."/>
            <person name="Hardy N.B."/>
            <person name="Terry I."/>
            <person name="Liu S."/>
            <person name="Zhou X."/>
            <person name="Misof B."/>
            <person name="Robertson H.M."/>
            <person name="Yoshizawa K."/>
        </authorList>
    </citation>
    <scope>NUCLEOTIDE SEQUENCE</scope>
    <source>
        <tissue evidence="13">Whole organism</tissue>
    </source>
</reference>
<evidence type="ECO:0000256" key="5">
    <source>
        <dbReference type="ARBA" id="ARBA00023136"/>
    </source>
</evidence>
<dbReference type="GO" id="GO:0016540">
    <property type="term" value="P:protein autoprocessing"/>
    <property type="evidence" value="ECO:0007669"/>
    <property type="project" value="InterPro"/>
</dbReference>
<feature type="transmembrane region" description="Helical" evidence="9">
    <location>
        <begin position="392"/>
        <end position="412"/>
    </location>
</feature>
<dbReference type="RefSeq" id="XP_052132533.1">
    <property type="nucleotide sequence ID" value="XM_052276573.1"/>
</dbReference>
<evidence type="ECO:0000256" key="2">
    <source>
        <dbReference type="ARBA" id="ARBA00022692"/>
    </source>
</evidence>
<feature type="compositionally biased region" description="Basic and acidic residues" evidence="8">
    <location>
        <begin position="472"/>
        <end position="491"/>
    </location>
</feature>
<keyword evidence="2 9" id="KW-0812">Transmembrane</keyword>
<dbReference type="Pfam" id="PF13887">
    <property type="entry name" value="MYRF_ICA"/>
    <property type="match status" value="1"/>
</dbReference>
<dbReference type="GO" id="GO:0005789">
    <property type="term" value="C:endoplasmic reticulum membrane"/>
    <property type="evidence" value="ECO:0007669"/>
    <property type="project" value="TreeGrafter"/>
</dbReference>
<evidence type="ECO:0000256" key="4">
    <source>
        <dbReference type="ARBA" id="ARBA00023125"/>
    </source>
</evidence>
<dbReference type="FunFam" id="2.60.40.1390:FF:000013">
    <property type="entry name" value="Uncharacterized protein"/>
    <property type="match status" value="1"/>
</dbReference>
<dbReference type="InterPro" id="IPR026932">
    <property type="entry name" value="MYRF_ICA"/>
</dbReference>
<feature type="compositionally biased region" description="Pro residues" evidence="8">
    <location>
        <begin position="561"/>
        <end position="577"/>
    </location>
</feature>
<dbReference type="GO" id="GO:0045893">
    <property type="term" value="P:positive regulation of DNA-templated transcription"/>
    <property type="evidence" value="ECO:0007669"/>
    <property type="project" value="TreeGrafter"/>
</dbReference>
<dbReference type="Gene3D" id="2.60.40.1390">
    <property type="entry name" value="NDT80 DNA-binding domain"/>
    <property type="match status" value="1"/>
</dbReference>
<feature type="DNA-binding region" description="NDT80" evidence="6">
    <location>
        <begin position="1"/>
        <end position="179"/>
    </location>
</feature>
<dbReference type="KEGG" id="foc:113209340"/>
<name>A0A9C6XCD4_FRAOC</name>
<accession>A0A9C6XCD4</accession>